<dbReference type="EMBL" id="CDMC01000032">
    <property type="protein sequence ID" value="CEL11796.1"/>
    <property type="molecule type" value="Genomic_DNA"/>
</dbReference>
<dbReference type="Proteomes" id="UP000054771">
    <property type="component" value="Unassembled WGS sequence"/>
</dbReference>
<evidence type="ECO:0000313" key="2">
    <source>
        <dbReference type="Proteomes" id="UP000054771"/>
    </source>
</evidence>
<protein>
    <submittedName>
        <fullName evidence="1">Uncharacterized protein</fullName>
    </submittedName>
</protein>
<accession>A0A0U5HC39</accession>
<dbReference type="OMA" id="RVIWDTM"/>
<reference evidence="2" key="1">
    <citation type="journal article" date="2016" name="Genome Announc.">
        <title>Draft genome sequences of fungus Aspergillus calidoustus.</title>
        <authorList>
            <person name="Horn F."/>
            <person name="Linde J."/>
            <person name="Mattern D.J."/>
            <person name="Walther G."/>
            <person name="Guthke R."/>
            <person name="Scherlach K."/>
            <person name="Martin K."/>
            <person name="Brakhage A.A."/>
            <person name="Petzke L."/>
            <person name="Valiante V."/>
        </authorList>
    </citation>
    <scope>NUCLEOTIDE SEQUENCE [LARGE SCALE GENOMIC DNA]</scope>
    <source>
        <strain evidence="2">SF006504</strain>
    </source>
</reference>
<dbReference type="STRING" id="454130.A0A0U5HC39"/>
<evidence type="ECO:0000313" key="1">
    <source>
        <dbReference type="EMBL" id="CEL11796.1"/>
    </source>
</evidence>
<keyword evidence="2" id="KW-1185">Reference proteome</keyword>
<organism evidence="1 2">
    <name type="scientific">Aspergillus calidoustus</name>
    <dbReference type="NCBI Taxonomy" id="454130"/>
    <lineage>
        <taxon>Eukaryota</taxon>
        <taxon>Fungi</taxon>
        <taxon>Dikarya</taxon>
        <taxon>Ascomycota</taxon>
        <taxon>Pezizomycotina</taxon>
        <taxon>Eurotiomycetes</taxon>
        <taxon>Eurotiomycetidae</taxon>
        <taxon>Eurotiales</taxon>
        <taxon>Aspergillaceae</taxon>
        <taxon>Aspergillus</taxon>
        <taxon>Aspergillus subgen. Nidulantes</taxon>
    </lineage>
</organism>
<dbReference type="AlphaFoldDB" id="A0A0U5HC39"/>
<proteinExistence type="predicted"/>
<gene>
    <name evidence="1" type="ORF">ASPCAL14892</name>
</gene>
<dbReference type="OrthoDB" id="4505768at2759"/>
<sequence>MVIAWERARAQAAEQATIQADKAADANPWLRMTGWARYLDGVHPQDLRQLVEAPAEVEVEEVEEDHIKQGVRVIWDTMDQLARRSQQTVQQCGAGIRVEAARTEAGQMSYKPLQAYMDEASI</sequence>
<name>A0A0U5HC39_ASPCI</name>